<dbReference type="SUPFAM" id="SSF53098">
    <property type="entry name" value="Ribonuclease H-like"/>
    <property type="match status" value="1"/>
</dbReference>
<dbReference type="PANTHER" id="PTHR45913:SF19">
    <property type="entry name" value="LOW QUALITY PROTEIN: ZINC FINGER BED DOMAIN-CONTAINING PROTEIN 5-LIKE"/>
    <property type="match status" value="1"/>
</dbReference>
<keyword evidence="4" id="KW-1185">Reference proteome</keyword>
<dbReference type="Pfam" id="PF05699">
    <property type="entry name" value="Dimer_Tnp_hAT"/>
    <property type="match status" value="1"/>
</dbReference>
<feature type="compositionally biased region" description="Basic and acidic residues" evidence="1">
    <location>
        <begin position="21"/>
        <end position="31"/>
    </location>
</feature>
<dbReference type="EMBL" id="JANPWB010000016">
    <property type="protein sequence ID" value="KAJ1084402.1"/>
    <property type="molecule type" value="Genomic_DNA"/>
</dbReference>
<name>A0AAV7KYQ8_PLEWA</name>
<feature type="domain" description="HAT C-terminal dimerisation" evidence="2">
    <location>
        <begin position="534"/>
        <end position="595"/>
    </location>
</feature>
<sequence length="617" mass="70722">MKRFLIPSSSSSEQSEVSGSSEKKEDGKRKTKYRKYDDRYLDYGFTCVQVNNEERPQCVICLKVLALESMLPSKLKSHLESLHPNVVGKPREFFQRKLTEAKLQKTTFSKQAKVNSNAFLSSYKVAYRVAQCKKPHTIAEELILPAAVDMVTIMLGEDAGKQLLKVPLSNNTISRRINDMADDINDQLICNLKGKDFALQLDEATDNQKDTHLICYVRFVNEKKIVEDLLFCKEMKGGTTGQDLFAVVDDFMVQNQIDWERCVGVCTDGGRSMAGCYQGLQARIRSKAPNAIWTHCIIHREALAAGNLSEELHNILKIVTKVINFIKTRPMKARFFAKLCEDMGAEHSCLLFYSSSRWLSLGNSLLRVYELRNEIYSYLHNDEHCFADKFIDADFLIQMAFLSDLFEKLNTLNKSLQGNNTNILQLSDKVSGFKKKVILWKGSVSKGDNKCFPSLDKFLQDNEMALKEELRTVFVLYLSQLHFYLQKYFPEDEVEPIKWVRDPFNTEIPQHFNNEEAEQLIDISSDSTLKVQFQSLSLLEFWCQTQDEYPVISKIALLVLIPFATSYLCEAGFSAVAVIKSKYRAKIHLEKEMRVAISKITPRFEELCKEKQAHPSH</sequence>
<evidence type="ECO:0000313" key="4">
    <source>
        <dbReference type="Proteomes" id="UP001066276"/>
    </source>
</evidence>
<dbReference type="Proteomes" id="UP001066276">
    <property type="component" value="Chromosome 12"/>
</dbReference>
<evidence type="ECO:0000313" key="3">
    <source>
        <dbReference type="EMBL" id="KAJ1084402.1"/>
    </source>
</evidence>
<reference evidence="3" key="1">
    <citation type="journal article" date="2022" name="bioRxiv">
        <title>Sequencing and chromosome-scale assembly of the giantPleurodeles waltlgenome.</title>
        <authorList>
            <person name="Brown T."/>
            <person name="Elewa A."/>
            <person name="Iarovenko S."/>
            <person name="Subramanian E."/>
            <person name="Araus A.J."/>
            <person name="Petzold A."/>
            <person name="Susuki M."/>
            <person name="Suzuki K.-i.T."/>
            <person name="Hayashi T."/>
            <person name="Toyoda A."/>
            <person name="Oliveira C."/>
            <person name="Osipova E."/>
            <person name="Leigh N.D."/>
            <person name="Simon A."/>
            <person name="Yun M.H."/>
        </authorList>
    </citation>
    <scope>NUCLEOTIDE SEQUENCE</scope>
    <source>
        <strain evidence="3">20211129_DDA</strain>
        <tissue evidence="3">Liver</tissue>
    </source>
</reference>
<dbReference type="PANTHER" id="PTHR45913">
    <property type="entry name" value="EPM2A-INTERACTING PROTEIN 1"/>
    <property type="match status" value="1"/>
</dbReference>
<dbReference type="GO" id="GO:0046983">
    <property type="term" value="F:protein dimerization activity"/>
    <property type="evidence" value="ECO:0007669"/>
    <property type="project" value="InterPro"/>
</dbReference>
<evidence type="ECO:0000259" key="2">
    <source>
        <dbReference type="Pfam" id="PF05699"/>
    </source>
</evidence>
<feature type="region of interest" description="Disordered" evidence="1">
    <location>
        <begin position="1"/>
        <end position="31"/>
    </location>
</feature>
<proteinExistence type="predicted"/>
<accession>A0AAV7KYQ8</accession>
<dbReference type="AlphaFoldDB" id="A0AAV7KYQ8"/>
<comment type="caution">
    <text evidence="3">The sequence shown here is derived from an EMBL/GenBank/DDBJ whole genome shotgun (WGS) entry which is preliminary data.</text>
</comment>
<evidence type="ECO:0000256" key="1">
    <source>
        <dbReference type="SAM" id="MobiDB-lite"/>
    </source>
</evidence>
<dbReference type="InterPro" id="IPR012337">
    <property type="entry name" value="RNaseH-like_sf"/>
</dbReference>
<feature type="compositionally biased region" description="Low complexity" evidence="1">
    <location>
        <begin position="8"/>
        <end position="20"/>
    </location>
</feature>
<organism evidence="3 4">
    <name type="scientific">Pleurodeles waltl</name>
    <name type="common">Iberian ribbed newt</name>
    <dbReference type="NCBI Taxonomy" id="8319"/>
    <lineage>
        <taxon>Eukaryota</taxon>
        <taxon>Metazoa</taxon>
        <taxon>Chordata</taxon>
        <taxon>Craniata</taxon>
        <taxon>Vertebrata</taxon>
        <taxon>Euteleostomi</taxon>
        <taxon>Amphibia</taxon>
        <taxon>Batrachia</taxon>
        <taxon>Caudata</taxon>
        <taxon>Salamandroidea</taxon>
        <taxon>Salamandridae</taxon>
        <taxon>Pleurodelinae</taxon>
        <taxon>Pleurodeles</taxon>
    </lineage>
</organism>
<dbReference type="InterPro" id="IPR008906">
    <property type="entry name" value="HATC_C_dom"/>
</dbReference>
<gene>
    <name evidence="3" type="ORF">NDU88_004550</name>
</gene>
<protein>
    <recommendedName>
        <fullName evidence="2">HAT C-terminal dimerisation domain-containing protein</fullName>
    </recommendedName>
</protein>